<dbReference type="InterPro" id="IPR051284">
    <property type="entry name" value="ZnF_MYMT-QRICH1"/>
</dbReference>
<feature type="region of interest" description="Disordered" evidence="10">
    <location>
        <begin position="101"/>
        <end position="130"/>
    </location>
</feature>
<evidence type="ECO:0000256" key="10">
    <source>
        <dbReference type="SAM" id="MobiDB-lite"/>
    </source>
</evidence>
<evidence type="ECO:0000259" key="11">
    <source>
        <dbReference type="PROSITE" id="PS50950"/>
    </source>
</evidence>
<feature type="compositionally biased region" description="Low complexity" evidence="10">
    <location>
        <begin position="970"/>
        <end position="983"/>
    </location>
</feature>
<dbReference type="Pfam" id="PF25561">
    <property type="entry name" value="QRICH1"/>
    <property type="match status" value="1"/>
</dbReference>
<keyword evidence="13" id="KW-1185">Reference proteome</keyword>
<dbReference type="Pfam" id="PF24900">
    <property type="entry name" value="TRASH_ZMYM4"/>
    <property type="match status" value="1"/>
</dbReference>
<dbReference type="InterPro" id="IPR006612">
    <property type="entry name" value="THAP_Znf"/>
</dbReference>
<dbReference type="PANTHER" id="PTHR45736">
    <property type="entry name" value="ZINC FINGER MYM-TYPE PROTEIN"/>
    <property type="match status" value="1"/>
</dbReference>
<dbReference type="SUPFAM" id="SSF57716">
    <property type="entry name" value="Glucocorticoid receptor-like (DNA-binding domain)"/>
    <property type="match status" value="2"/>
</dbReference>
<keyword evidence="3" id="KW-0479">Metal-binding</keyword>
<organism evidence="12 13">
    <name type="scientific">Esox lucius</name>
    <name type="common">Northern pike</name>
    <dbReference type="NCBI Taxonomy" id="8010"/>
    <lineage>
        <taxon>Eukaryota</taxon>
        <taxon>Metazoa</taxon>
        <taxon>Chordata</taxon>
        <taxon>Craniata</taxon>
        <taxon>Vertebrata</taxon>
        <taxon>Euteleostomi</taxon>
        <taxon>Actinopterygii</taxon>
        <taxon>Neopterygii</taxon>
        <taxon>Teleostei</taxon>
        <taxon>Protacanthopterygii</taxon>
        <taxon>Esociformes</taxon>
        <taxon>Esocidae</taxon>
        <taxon>Esox</taxon>
    </lineage>
</organism>
<keyword evidence="1" id="KW-1017">Isopeptide bond</keyword>
<dbReference type="SMART" id="SM00746">
    <property type="entry name" value="TRASH"/>
    <property type="match status" value="10"/>
</dbReference>
<feature type="compositionally biased region" description="Low complexity" evidence="10">
    <location>
        <begin position="1507"/>
        <end position="1518"/>
    </location>
</feature>
<evidence type="ECO:0000256" key="6">
    <source>
        <dbReference type="ARBA" id="ARBA00022833"/>
    </source>
</evidence>
<feature type="region of interest" description="Disordered" evidence="10">
    <location>
        <begin position="512"/>
        <end position="575"/>
    </location>
</feature>
<dbReference type="Bgee" id="ENSELUG00000023076">
    <property type="expression patterns" value="Expressed in ovary and 14 other cell types or tissues"/>
</dbReference>
<feature type="compositionally biased region" description="Basic and acidic residues" evidence="10">
    <location>
        <begin position="1369"/>
        <end position="1390"/>
    </location>
</feature>
<dbReference type="GO" id="GO:0003677">
    <property type="term" value="F:DNA binding"/>
    <property type="evidence" value="ECO:0007669"/>
    <property type="project" value="UniProtKB-UniRule"/>
</dbReference>
<feature type="compositionally biased region" description="Low complexity" evidence="10">
    <location>
        <begin position="547"/>
        <end position="558"/>
    </location>
</feature>
<proteinExistence type="predicted"/>
<dbReference type="Pfam" id="PF12012">
    <property type="entry name" value="DUF3504"/>
    <property type="match status" value="1"/>
</dbReference>
<dbReference type="InterPro" id="IPR057926">
    <property type="entry name" value="QRICH1_dom"/>
</dbReference>
<accession>A0A3P8Z631</accession>
<reference evidence="12" key="2">
    <citation type="submission" date="2020-02" db="EMBL/GenBank/DDBJ databases">
        <title>Esox lucius (northern pike) genome, fEsoLuc1, primary haplotype.</title>
        <authorList>
            <person name="Myers G."/>
            <person name="Karagic N."/>
            <person name="Meyer A."/>
            <person name="Pippel M."/>
            <person name="Reichard M."/>
            <person name="Winkler S."/>
            <person name="Tracey A."/>
            <person name="Sims Y."/>
            <person name="Howe K."/>
            <person name="Rhie A."/>
            <person name="Formenti G."/>
            <person name="Durbin R."/>
            <person name="Fedrigo O."/>
            <person name="Jarvis E.D."/>
        </authorList>
    </citation>
    <scope>NUCLEOTIDE SEQUENCE [LARGE SCALE GENOMIC DNA]</scope>
</reference>
<evidence type="ECO:0000256" key="4">
    <source>
        <dbReference type="ARBA" id="ARBA00022737"/>
    </source>
</evidence>
<feature type="domain" description="THAP-type" evidence="11">
    <location>
        <begin position="12"/>
        <end position="95"/>
    </location>
</feature>
<feature type="region of interest" description="Disordered" evidence="10">
    <location>
        <begin position="1467"/>
        <end position="1518"/>
    </location>
</feature>
<keyword evidence="7" id="KW-0832">Ubl conjugation</keyword>
<keyword evidence="2" id="KW-0597">Phosphoprotein</keyword>
<feature type="compositionally biased region" description="Basic and acidic residues" evidence="10">
    <location>
        <begin position="1850"/>
        <end position="1859"/>
    </location>
</feature>
<feature type="region of interest" description="Disordered" evidence="10">
    <location>
        <begin position="319"/>
        <end position="356"/>
    </location>
</feature>
<dbReference type="InterPro" id="IPR010507">
    <property type="entry name" value="Znf_MYM"/>
</dbReference>
<feature type="region of interest" description="Disordered" evidence="10">
    <location>
        <begin position="963"/>
        <end position="991"/>
    </location>
</feature>
<evidence type="ECO:0000256" key="2">
    <source>
        <dbReference type="ARBA" id="ARBA00022553"/>
    </source>
</evidence>
<dbReference type="PANTHER" id="PTHR45736:SF5">
    <property type="entry name" value="ZINC FINGER MYM-TYPE PROTEIN 4"/>
    <property type="match status" value="1"/>
</dbReference>
<reference evidence="12" key="4">
    <citation type="submission" date="2025-09" db="UniProtKB">
        <authorList>
            <consortium name="Ensembl"/>
        </authorList>
    </citation>
    <scope>IDENTIFICATION</scope>
</reference>
<protein>
    <recommendedName>
        <fullName evidence="11">THAP-type domain-containing protein</fullName>
    </recommendedName>
</protein>
<dbReference type="PROSITE" id="PS50950">
    <property type="entry name" value="ZF_THAP"/>
    <property type="match status" value="1"/>
</dbReference>
<keyword evidence="8 9" id="KW-0238">DNA-binding</keyword>
<evidence type="ECO:0000256" key="7">
    <source>
        <dbReference type="ARBA" id="ARBA00022843"/>
    </source>
</evidence>
<evidence type="ECO:0000256" key="8">
    <source>
        <dbReference type="ARBA" id="ARBA00023125"/>
    </source>
</evidence>
<feature type="compositionally biased region" description="Polar residues" evidence="10">
    <location>
        <begin position="341"/>
        <end position="356"/>
    </location>
</feature>
<evidence type="ECO:0000256" key="3">
    <source>
        <dbReference type="ARBA" id="ARBA00022723"/>
    </source>
</evidence>
<dbReference type="Ensembl" id="ENSELUT00000035675.3">
    <property type="protein sequence ID" value="ENSELUP00000024281.3"/>
    <property type="gene ID" value="ENSELUG00000023076.3"/>
</dbReference>
<dbReference type="Pfam" id="PF06467">
    <property type="entry name" value="zf-FCS"/>
    <property type="match status" value="3"/>
</dbReference>
<dbReference type="SMART" id="SM00980">
    <property type="entry name" value="THAP"/>
    <property type="match status" value="1"/>
</dbReference>
<keyword evidence="4" id="KW-0677">Repeat</keyword>
<dbReference type="Pfam" id="PF05485">
    <property type="entry name" value="THAP"/>
    <property type="match status" value="1"/>
</dbReference>
<dbReference type="InterPro" id="IPR013087">
    <property type="entry name" value="Znf_C2H2_type"/>
</dbReference>
<evidence type="ECO:0000256" key="9">
    <source>
        <dbReference type="PROSITE-ProRule" id="PRU00309"/>
    </source>
</evidence>
<evidence type="ECO:0000313" key="13">
    <source>
        <dbReference type="Proteomes" id="UP000265140"/>
    </source>
</evidence>
<dbReference type="PROSITE" id="PS00028">
    <property type="entry name" value="ZINC_FINGER_C2H2_1"/>
    <property type="match status" value="1"/>
</dbReference>
<keyword evidence="5 9" id="KW-0863">Zinc-finger</keyword>
<evidence type="ECO:0000256" key="5">
    <source>
        <dbReference type="ARBA" id="ARBA00022771"/>
    </source>
</evidence>
<sequence length="1859" mass="204355">MRRGIMAFERRKHNNCSVIGCRDEQRSLFLLPSYMPQKNQWNDFIFSGKAPTQRPKVLHVCGKHFTDDCFLNLGQFKAGLAERLKLKPGSIPTLFGSATHLKQHTGKPEKDSFHPAASGSGVPTASADGREYVTNPVSGNYTLNTDGAEEAGTPEIKECAEDSQTMDDTGKAVVLQSLGEIATADALQTEREKLIADASQTERGTANEEVSQTEKEIDFASASQAVRETVCTDAPSADSLHKECEKDSSNPSQTVREAICMDAPRLNPLHVEKETASVDCNTETASDDALQMERETATEDALLTERETETTNVLLTERETASTNALPEETTCGDSKRETASTDASQTESKTVGTDALQTENETASADNLQAVRETACVDAPQTVRDTDSPQAVKETLNTNASQSNGDTLSTDIPLDMGVVDADDEMEVSAIKVEDDQMLEEDNVEGMPVITAMAEGSNIDSLSSNSMDHSNDVDKMDSGTDALMEVDIEESKTGKVDSSDFMPCIMDAVSMTEETEHPAEQDSFQKPRGSSPAMEADQSEDVKPIRPSSTSSTETVPTQNRKGKDSPIGLKNGVAGKTNKVVGSAQPEADPADNISMVKVKDEPVDEEYDQALAPAVGTEGVKDEPDTTEELKISNVFSVGGAPTPIGTSGATLPKTTLPSLAPASSSIPPLIPMAMRVACSACKKVLLKGQTAYQRKGSSDLFCSTTCLTSYSPPQPVVKIVSSSTAKKSCHYCLKEIVNPKDVITAPVDAMGTVKDFCGQTCLSSFNFKRNSAVSTLSSSSTTGAVKCSMCKKACVSKHEVIFHGSIHRLCSELCFMRFRTTNKLTMNSCQTCNKYCYGKVSVLVVQGSSKTFCSAGCVTTYKQKTKKPVACTMCRNVRSMVDMVDSTDSDGKLEMFCSTGCITAHKVQTVSSSGAQVVCNTCGQKTVPSFHLAMSDGSIRNFCTMSCVVTFQEQFNKSNTQSPMNVAASTGTPAPSATPAETRERGPQGTRLPCFQCHRLFSSKPELIQFKDKMVFLCSVNCSEEYRKINYEMARCEYCKIEKPAKEVKRINKKDYIFCSEGCKLLYKHDLGKRWGKHCRNCAYCGSTAQKAITGQYGGKMEEFCSDECKSHYTLLFCQVAKCDACERQGKLIETLPILGEVKHFCNLQCLLHFCSLQTQNQGKAPSQKALPAAVSIAPSPATTTTSSSTSGRSAVESSPVIANVVSLASSPTGQPNYASTALQGTLPGRQVKYVGNASTQTQAPRAPPPRAQKNKALLCKPMVQNKGVMCKPTFTTTGCQTEVKYPSVIILPVPVPVFVPVPMNMYSQYTPCPVGLPIPLPVPMFLPVTLDSAESIVETIQDIKQKIPSDPFEADLILMAEMVAEEGREKSPEPPAEKPPVVHDDQGSNYSGDLDTDELTNFLTTWDDEPPPTPGVSASRHSRPYAPEMLRPLVDFVVLPSPPRPVMDLEADFPVQTLELMAHWRDQERDKSPSPPSPPRRKGRKKARDGFPPKKKSRKSKTVAKAVEEPPVVESQGVARKDVMPGEPPKLQHMYGVDAWMRWVQWRKTQPDMEKPRFGSRPMEIKEDILKCTTAELGYGLCRFICEVKRPNGEAYTQDSLFYLCLGIQQYLFDNGRMENIFTDLFYGKFTMEITKLLKGFQPIITASGYIHSRVEEEYLWECKQLGAYSPIVLLNTLLFFCTKFFQFKTVAQHRQLSFAHVMRCSKSIYDNTKSNFLRFYPPIPKKDLATEATDAESVAAKRKREEEEKEEVLEMMENSENPLRCPVRLYEFYLSKCSDSVKQRTNVFFLHPERSCVPNSPMWFSSQGLDDNTMDTMLTRILMVREVHLVENQKNQSKSNDPEWTPDHGSDDSD</sequence>
<evidence type="ECO:0000313" key="12">
    <source>
        <dbReference type="Ensembl" id="ENSELUP00000024281.3"/>
    </source>
</evidence>
<dbReference type="GeneTree" id="ENSGT00940000166582"/>
<dbReference type="InterPro" id="IPR011017">
    <property type="entry name" value="TRASH_dom"/>
</dbReference>
<name>A0A3P8Z631_ESOLU</name>
<evidence type="ECO:0000256" key="1">
    <source>
        <dbReference type="ARBA" id="ARBA00022499"/>
    </source>
</evidence>
<feature type="compositionally biased region" description="Basic and acidic residues" evidence="10">
    <location>
        <begin position="514"/>
        <end position="525"/>
    </location>
</feature>
<dbReference type="GO" id="GO:0008270">
    <property type="term" value="F:zinc ion binding"/>
    <property type="evidence" value="ECO:0007669"/>
    <property type="project" value="UniProtKB-KW"/>
</dbReference>
<keyword evidence="6" id="KW-0862">Zinc</keyword>
<dbReference type="SMART" id="SM00692">
    <property type="entry name" value="DM3"/>
    <property type="match status" value="1"/>
</dbReference>
<feature type="region of interest" description="Disordered" evidence="10">
    <location>
        <begin position="1369"/>
        <end position="1427"/>
    </location>
</feature>
<feature type="compositionally biased region" description="Basic residues" evidence="10">
    <location>
        <begin position="1483"/>
        <end position="1506"/>
    </location>
</feature>
<feature type="region of interest" description="Disordered" evidence="10">
    <location>
        <begin position="1836"/>
        <end position="1859"/>
    </location>
</feature>
<reference evidence="12" key="3">
    <citation type="submission" date="2025-08" db="UniProtKB">
        <authorList>
            <consortium name="Ensembl"/>
        </authorList>
    </citation>
    <scope>IDENTIFICATION</scope>
</reference>
<feature type="compositionally biased region" description="Basic and acidic residues" evidence="10">
    <location>
        <begin position="1467"/>
        <end position="1476"/>
    </location>
</feature>
<dbReference type="InterPro" id="IPR021893">
    <property type="entry name" value="ZMYM2-like_C"/>
</dbReference>
<dbReference type="Proteomes" id="UP000265140">
    <property type="component" value="Chromosome 10"/>
</dbReference>
<reference evidence="13" key="1">
    <citation type="journal article" date="2014" name="PLoS ONE">
        <title>The genome and linkage map of the northern pike (Esox lucius): conserved synteny revealed between the salmonid sister group and the Neoteleostei.</title>
        <authorList>
            <person name="Rondeau E.B."/>
            <person name="Minkley D.R."/>
            <person name="Leong J.S."/>
            <person name="Messmer A.M."/>
            <person name="Jantzen J.R."/>
            <person name="von Schalburg K.R."/>
            <person name="Lemon C."/>
            <person name="Bird N.H."/>
            <person name="Koop B.F."/>
        </authorList>
    </citation>
    <scope>NUCLEOTIDE SEQUENCE</scope>
</reference>